<evidence type="ECO:0000256" key="1">
    <source>
        <dbReference type="SAM" id="MobiDB-lite"/>
    </source>
</evidence>
<protein>
    <submittedName>
        <fullName evidence="2">Uncharacterized protein</fullName>
    </submittedName>
</protein>
<dbReference type="PANTHER" id="PTHR11008:SF32">
    <property type="entry name" value="CIRCADIAN CLOCK-CONTROLLED PROTEIN DAYWAKE-RELATED"/>
    <property type="match status" value="1"/>
</dbReference>
<dbReference type="AlphaFoldDB" id="A0A7R9G4A9"/>
<dbReference type="EMBL" id="OC007222">
    <property type="protein sequence ID" value="CAD7266568.1"/>
    <property type="molecule type" value="Genomic_DNA"/>
</dbReference>
<dbReference type="InterPro" id="IPR010562">
    <property type="entry name" value="Haemolymph_juvenile_hormone-bd"/>
</dbReference>
<sequence>MEMHMEKYKQDNGKEYWRVIGSDVPKFYVTRAYLHIDNLFNGDKVLDQSCYLFIQVAPHEPEVDPRYRQPHPTEESVSSGDRTRDRSTTTKGTRICVEGEWENHLGKTTPSSPDRDSNLDLPVLGSRAQHDKRISQLRHRESRPWWSCGKVLASGSDVSGFKPNRGLRIFGGERFNFNPCQGDVAIKGEVLVEKIRDRGMLRRYLVNLSSKMVRTCIGMLVAVIFTGPAIDALKLREYHQQLPTTLHFVPIVGLGKVELEEESPNLCGGRVENHLGKKTPVHPTEILTSISPSSAVELQHDKRVSSTGRQTNFSTLSITFLGTGRLFQLYSSVCLLATRSARCPSHSSAQICMSACNPLSTLSITFLGTDRLFQLYSSVCLLATRSARCPSLSSAQVVCFSSTLCMSASNPLGTLSITFLGTDRLFQLYSSVCLLATRSARCPSLSSAQIVCFSSTLVYVCLQPARHVVHHFPRHRSSDCLRPTLISELLTSHEPKSPRSYPRCDIYADLPGDRTYNIPVLDPLRITEIKIEDTSLDITFNDLDIYGLSEAKIANTNFDLKNKKINLDLTVATLISKSKYVIDGKILILPIKGNGDCSLNLSE</sequence>
<accession>A0A7R9G4A9</accession>
<dbReference type="Pfam" id="PF06585">
    <property type="entry name" value="JHBP"/>
    <property type="match status" value="1"/>
</dbReference>
<dbReference type="Gene3D" id="3.15.10.30">
    <property type="entry name" value="Haemolymph juvenile hormone binding protein"/>
    <property type="match status" value="1"/>
</dbReference>
<organism evidence="2">
    <name type="scientific">Timema shepardi</name>
    <name type="common">Walking stick</name>
    <dbReference type="NCBI Taxonomy" id="629360"/>
    <lineage>
        <taxon>Eukaryota</taxon>
        <taxon>Metazoa</taxon>
        <taxon>Ecdysozoa</taxon>
        <taxon>Arthropoda</taxon>
        <taxon>Hexapoda</taxon>
        <taxon>Insecta</taxon>
        <taxon>Pterygota</taxon>
        <taxon>Neoptera</taxon>
        <taxon>Polyneoptera</taxon>
        <taxon>Phasmatodea</taxon>
        <taxon>Timematodea</taxon>
        <taxon>Timematoidea</taxon>
        <taxon>Timematidae</taxon>
        <taxon>Timema</taxon>
    </lineage>
</organism>
<feature type="region of interest" description="Disordered" evidence="1">
    <location>
        <begin position="62"/>
        <end position="123"/>
    </location>
</feature>
<dbReference type="InterPro" id="IPR038606">
    <property type="entry name" value="To_sf"/>
</dbReference>
<dbReference type="GO" id="GO:0005615">
    <property type="term" value="C:extracellular space"/>
    <property type="evidence" value="ECO:0007669"/>
    <property type="project" value="TreeGrafter"/>
</dbReference>
<name>A0A7R9G4A9_TIMSH</name>
<dbReference type="PANTHER" id="PTHR11008">
    <property type="entry name" value="PROTEIN TAKEOUT-LIKE PROTEIN"/>
    <property type="match status" value="1"/>
</dbReference>
<gene>
    <name evidence="2" type="ORF">TSIB3V08_LOCUS10584</name>
</gene>
<reference evidence="2" key="1">
    <citation type="submission" date="2020-11" db="EMBL/GenBank/DDBJ databases">
        <authorList>
            <person name="Tran Van P."/>
        </authorList>
    </citation>
    <scope>NUCLEOTIDE SEQUENCE</scope>
</reference>
<feature type="compositionally biased region" description="Basic and acidic residues" evidence="1">
    <location>
        <begin position="62"/>
        <end position="74"/>
    </location>
</feature>
<evidence type="ECO:0000313" key="2">
    <source>
        <dbReference type="EMBL" id="CAD7266568.1"/>
    </source>
</evidence>
<proteinExistence type="predicted"/>